<evidence type="ECO:0000313" key="4">
    <source>
        <dbReference type="EMBL" id="KAG2172374.1"/>
    </source>
</evidence>
<dbReference type="PANTHER" id="PTHR45887:SF1">
    <property type="entry name" value="TRANSLATION INITIATION FACTOR EIF-2B SUBUNIT EPSILON"/>
    <property type="match status" value="1"/>
</dbReference>
<dbReference type="InterPro" id="IPR016024">
    <property type="entry name" value="ARM-type_fold"/>
</dbReference>
<organism evidence="4 5">
    <name type="scientific">Mortierella isabellina</name>
    <name type="common">Filamentous fungus</name>
    <name type="synonym">Umbelopsis isabellina</name>
    <dbReference type="NCBI Taxonomy" id="91625"/>
    <lineage>
        <taxon>Eukaryota</taxon>
        <taxon>Fungi</taxon>
        <taxon>Fungi incertae sedis</taxon>
        <taxon>Mucoromycota</taxon>
        <taxon>Mucoromycotina</taxon>
        <taxon>Umbelopsidomycetes</taxon>
        <taxon>Umbelopsidales</taxon>
        <taxon>Umbelopsidaceae</taxon>
        <taxon>Umbelopsis</taxon>
    </lineage>
</organism>
<dbReference type="InterPro" id="IPR003307">
    <property type="entry name" value="W2_domain"/>
</dbReference>
<comment type="caution">
    <text evidence="4">The sequence shown here is derived from an EMBL/GenBank/DDBJ whole genome shotgun (WGS) entry which is preliminary data.</text>
</comment>
<dbReference type="OrthoDB" id="2290605at2759"/>
<dbReference type="Gene3D" id="1.25.40.180">
    <property type="match status" value="1"/>
</dbReference>
<protein>
    <recommendedName>
        <fullName evidence="3">W2 domain-containing protein</fullName>
    </recommendedName>
</protein>
<feature type="compositionally biased region" description="Acidic residues" evidence="2">
    <location>
        <begin position="473"/>
        <end position="489"/>
    </location>
</feature>
<feature type="region of interest" description="Disordered" evidence="2">
    <location>
        <begin position="132"/>
        <end position="157"/>
    </location>
</feature>
<evidence type="ECO:0000256" key="2">
    <source>
        <dbReference type="SAM" id="MobiDB-lite"/>
    </source>
</evidence>
<evidence type="ECO:0000313" key="5">
    <source>
        <dbReference type="Proteomes" id="UP000654370"/>
    </source>
</evidence>
<dbReference type="PANTHER" id="PTHR45887">
    <property type="entry name" value="TRANSLATION INITIATION FACTOR EIF-2B SUBUNIT EPSILON"/>
    <property type="match status" value="1"/>
</dbReference>
<feature type="compositionally biased region" description="Basic and acidic residues" evidence="2">
    <location>
        <begin position="490"/>
        <end position="501"/>
    </location>
</feature>
<dbReference type="Proteomes" id="UP000654370">
    <property type="component" value="Unassembled WGS sequence"/>
</dbReference>
<evidence type="ECO:0000259" key="3">
    <source>
        <dbReference type="PROSITE" id="PS51363"/>
    </source>
</evidence>
<accession>A0A8H7UAC4</accession>
<dbReference type="GO" id="GO:0003743">
    <property type="term" value="F:translation initiation factor activity"/>
    <property type="evidence" value="ECO:0007669"/>
    <property type="project" value="TreeGrafter"/>
</dbReference>
<name>A0A8H7UAC4_MORIS</name>
<gene>
    <name evidence="4" type="ORF">INT43_004916</name>
</gene>
<sequence>MFSRIFKTRVDPESNIQRPQPLRRLHSAPSPDETPILITISSDTPSVTGKKLSEPMNLGFAPSSLLDALSFPATARGLGSLAVRAFSRKHTRHAAFIAFYPHHTTTIDQSNSTSPLAVDIPKSLPFMEIERVPSAAGSSTSSSRSASPSRRSKKQNNAALLREMRRLRAENEILHGSIAMVQEDLRAERQARRIADECHHRYVTQMVHERDQHEMRAEQYLQDIEDLKNQIAELKLKHQEDSGLSYVGAADKRNIWGCHTIEGDEDMMCHYPTGESAFPDALDRVDWSEEENISREDDLDDEELFENSAASYLQQALTSGLTSARVNLELDDMIIKYDPSPRTILRTVTTTFVTWLGQRLQVSEKDQARKIMIDIIQKVFIDYWKVILQQYVRTDHDQLEFLFVAEEHMLQGDVPNRERLAEQYQRLLLILYKYDIVDEDALLSWWRGSPNDTELSQSIRDTAQKFIEWMEHDEEDTDEEDGEDEEDNAHDETDDKYTEHVDDQESLFGDFDSDDTVGSADQDSLVMDDYSSNTDEDIHTIDYTDSLPEDNLCVCCFDKQVDDHQVNLGGCTSDSNCNSDSNYSIENTTDKAFKAKKSVRIVG</sequence>
<dbReference type="GO" id="GO:0031369">
    <property type="term" value="F:translation initiation factor binding"/>
    <property type="evidence" value="ECO:0007669"/>
    <property type="project" value="TreeGrafter"/>
</dbReference>
<dbReference type="SMART" id="SM00515">
    <property type="entry name" value="eIF5C"/>
    <property type="match status" value="1"/>
</dbReference>
<keyword evidence="1" id="KW-0175">Coiled coil</keyword>
<dbReference type="SUPFAM" id="SSF48371">
    <property type="entry name" value="ARM repeat"/>
    <property type="match status" value="1"/>
</dbReference>
<dbReference type="GO" id="GO:0005851">
    <property type="term" value="C:eukaryotic translation initiation factor 2B complex"/>
    <property type="evidence" value="ECO:0007669"/>
    <property type="project" value="TreeGrafter"/>
</dbReference>
<keyword evidence="5" id="KW-1185">Reference proteome</keyword>
<dbReference type="GO" id="GO:0005085">
    <property type="term" value="F:guanyl-nucleotide exchange factor activity"/>
    <property type="evidence" value="ECO:0007669"/>
    <property type="project" value="TreeGrafter"/>
</dbReference>
<dbReference type="EMBL" id="JAEPQZ010000017">
    <property type="protein sequence ID" value="KAG2172374.1"/>
    <property type="molecule type" value="Genomic_DNA"/>
</dbReference>
<evidence type="ECO:0000256" key="1">
    <source>
        <dbReference type="SAM" id="Coils"/>
    </source>
</evidence>
<feature type="domain" description="W2" evidence="3">
    <location>
        <begin position="299"/>
        <end position="480"/>
    </location>
</feature>
<feature type="compositionally biased region" description="Low complexity" evidence="2">
    <location>
        <begin position="134"/>
        <end position="149"/>
    </location>
</feature>
<dbReference type="AlphaFoldDB" id="A0A8H7UAC4"/>
<feature type="region of interest" description="Disordered" evidence="2">
    <location>
        <begin position="10"/>
        <end position="35"/>
    </location>
</feature>
<proteinExistence type="predicted"/>
<dbReference type="Pfam" id="PF02020">
    <property type="entry name" value="W2"/>
    <property type="match status" value="1"/>
</dbReference>
<reference evidence="4" key="1">
    <citation type="submission" date="2020-12" db="EMBL/GenBank/DDBJ databases">
        <title>Metabolic potential, ecology and presence of endohyphal bacteria is reflected in genomic diversity of Mucoromycotina.</title>
        <authorList>
            <person name="Muszewska A."/>
            <person name="Okrasinska A."/>
            <person name="Steczkiewicz K."/>
            <person name="Drgas O."/>
            <person name="Orlowska M."/>
            <person name="Perlinska-Lenart U."/>
            <person name="Aleksandrzak-Piekarczyk T."/>
            <person name="Szatraj K."/>
            <person name="Zielenkiewicz U."/>
            <person name="Pilsyk S."/>
            <person name="Malc E."/>
            <person name="Mieczkowski P."/>
            <person name="Kruszewska J.S."/>
            <person name="Biernat P."/>
            <person name="Pawlowska J."/>
        </authorList>
    </citation>
    <scope>NUCLEOTIDE SEQUENCE</scope>
    <source>
        <strain evidence="4">WA0000067209</strain>
    </source>
</reference>
<feature type="coiled-coil region" evidence="1">
    <location>
        <begin position="210"/>
        <end position="244"/>
    </location>
</feature>
<dbReference type="InterPro" id="IPR051956">
    <property type="entry name" value="eIF2B_epsilon"/>
</dbReference>
<feature type="region of interest" description="Disordered" evidence="2">
    <location>
        <begin position="473"/>
        <end position="501"/>
    </location>
</feature>
<dbReference type="PROSITE" id="PS51363">
    <property type="entry name" value="W2"/>
    <property type="match status" value="1"/>
</dbReference>